<protein>
    <submittedName>
        <fullName evidence="1">Uncharacterized protein</fullName>
    </submittedName>
</protein>
<dbReference type="EMBL" id="LR798280">
    <property type="protein sequence ID" value="CAB5219940.1"/>
    <property type="molecule type" value="Genomic_DNA"/>
</dbReference>
<evidence type="ECO:0000313" key="3">
    <source>
        <dbReference type="EMBL" id="CAB5219940.1"/>
    </source>
</evidence>
<sequence>MSAINAPFGLRPAFHPSGLDRAVALANGIVTGYPTGILKGQPVSLTTNGVLNATVAGNPFQGAFAGVSWTDLGGRQQISNQWIANTAFTTGSCVAYYYSDPNIVYEIQCDGSLAQTSIGDQANFSNIAAGSTTTGLSQCTISSSLVGSGSVGDLRIVNLAPYTDNAWGDAFTVVQVQIARSQYVATINAI</sequence>
<accession>A0A6J5KNM8</accession>
<dbReference type="EMBL" id="LR796166">
    <property type="protein sequence ID" value="CAB4122856.1"/>
    <property type="molecule type" value="Genomic_DNA"/>
</dbReference>
<evidence type="ECO:0000313" key="1">
    <source>
        <dbReference type="EMBL" id="CAB4122856.1"/>
    </source>
</evidence>
<evidence type="ECO:0000313" key="2">
    <source>
        <dbReference type="EMBL" id="CAB4124706.1"/>
    </source>
</evidence>
<gene>
    <name evidence="3" type="ORF">UFOVP234_72</name>
    <name evidence="1" type="ORF">UFOVP35_76</name>
    <name evidence="2" type="ORF">UFOVP52_47</name>
</gene>
<proteinExistence type="predicted"/>
<organism evidence="1">
    <name type="scientific">uncultured Caudovirales phage</name>
    <dbReference type="NCBI Taxonomy" id="2100421"/>
    <lineage>
        <taxon>Viruses</taxon>
        <taxon>Duplodnaviria</taxon>
        <taxon>Heunggongvirae</taxon>
        <taxon>Uroviricota</taxon>
        <taxon>Caudoviricetes</taxon>
        <taxon>Peduoviridae</taxon>
        <taxon>Maltschvirus</taxon>
        <taxon>Maltschvirus maltsch</taxon>
    </lineage>
</organism>
<name>A0A6J5KNM8_9CAUD</name>
<reference evidence="1" key="1">
    <citation type="submission" date="2020-04" db="EMBL/GenBank/DDBJ databases">
        <authorList>
            <person name="Chiriac C."/>
            <person name="Salcher M."/>
            <person name="Ghai R."/>
            <person name="Kavagutti S V."/>
        </authorList>
    </citation>
    <scope>NUCLEOTIDE SEQUENCE</scope>
</reference>
<dbReference type="EMBL" id="LR796190">
    <property type="protein sequence ID" value="CAB4124706.1"/>
    <property type="molecule type" value="Genomic_DNA"/>
</dbReference>